<organism evidence="1 2">
    <name type="scientific">Araneus ventricosus</name>
    <name type="common">Orbweaver spider</name>
    <name type="synonym">Epeira ventricosa</name>
    <dbReference type="NCBI Taxonomy" id="182803"/>
    <lineage>
        <taxon>Eukaryota</taxon>
        <taxon>Metazoa</taxon>
        <taxon>Ecdysozoa</taxon>
        <taxon>Arthropoda</taxon>
        <taxon>Chelicerata</taxon>
        <taxon>Arachnida</taxon>
        <taxon>Araneae</taxon>
        <taxon>Araneomorphae</taxon>
        <taxon>Entelegynae</taxon>
        <taxon>Araneoidea</taxon>
        <taxon>Araneidae</taxon>
        <taxon>Araneus</taxon>
    </lineage>
</organism>
<proteinExistence type="predicted"/>
<gene>
    <name evidence="1" type="ORF">AVEN_121549_1</name>
</gene>
<sequence>MIGEDLQKFSESRVMRTIAIGRVPIRNLPNFGPSKEMPANLLNNANWNPGFDFLLCQEDVSLHSVATISPEITDLQPTGIEAKNYWMSITLHSISTVQIFLKNGQICLPTQGRPEGGANVAAALGPAQLTVFAN</sequence>
<dbReference type="AlphaFoldDB" id="A0A4Y2GRB0"/>
<keyword evidence="2" id="KW-1185">Reference proteome</keyword>
<dbReference type="Proteomes" id="UP000499080">
    <property type="component" value="Unassembled WGS sequence"/>
</dbReference>
<evidence type="ECO:0000313" key="1">
    <source>
        <dbReference type="EMBL" id="GBM54674.1"/>
    </source>
</evidence>
<reference evidence="1 2" key="1">
    <citation type="journal article" date="2019" name="Sci. Rep.">
        <title>Orb-weaving spider Araneus ventricosus genome elucidates the spidroin gene catalogue.</title>
        <authorList>
            <person name="Kono N."/>
            <person name="Nakamura H."/>
            <person name="Ohtoshi R."/>
            <person name="Moran D.A.P."/>
            <person name="Shinohara A."/>
            <person name="Yoshida Y."/>
            <person name="Fujiwara M."/>
            <person name="Mori M."/>
            <person name="Tomita M."/>
            <person name="Arakawa K."/>
        </authorList>
    </citation>
    <scope>NUCLEOTIDE SEQUENCE [LARGE SCALE GENOMIC DNA]</scope>
</reference>
<name>A0A4Y2GRB0_ARAVE</name>
<comment type="caution">
    <text evidence="1">The sequence shown here is derived from an EMBL/GenBank/DDBJ whole genome shotgun (WGS) entry which is preliminary data.</text>
</comment>
<accession>A0A4Y2GRB0</accession>
<protein>
    <submittedName>
        <fullName evidence="1">Uncharacterized protein</fullName>
    </submittedName>
</protein>
<evidence type="ECO:0000313" key="2">
    <source>
        <dbReference type="Proteomes" id="UP000499080"/>
    </source>
</evidence>
<dbReference type="EMBL" id="BGPR01001469">
    <property type="protein sequence ID" value="GBM54674.1"/>
    <property type="molecule type" value="Genomic_DNA"/>
</dbReference>